<comment type="caution">
    <text evidence="2">The sequence shown here is derived from an EMBL/GenBank/DDBJ whole genome shotgun (WGS) entry which is preliminary data.</text>
</comment>
<feature type="compositionally biased region" description="Low complexity" evidence="1">
    <location>
        <begin position="246"/>
        <end position="260"/>
    </location>
</feature>
<reference evidence="2 3" key="1">
    <citation type="journal article" date="2019" name="Sci. Rep.">
        <title>Nanopore sequencing improves the draft genome of the human pathogenic amoeba Naegleria fowleri.</title>
        <authorList>
            <person name="Liechti N."/>
            <person name="Schurch N."/>
            <person name="Bruggmann R."/>
            <person name="Wittwer M."/>
        </authorList>
    </citation>
    <scope>NUCLEOTIDE SEQUENCE [LARGE SCALE GENOMIC DNA]</scope>
    <source>
        <strain evidence="2 3">ATCC 30894</strain>
    </source>
</reference>
<evidence type="ECO:0000313" key="2">
    <source>
        <dbReference type="EMBL" id="KAF0982084.1"/>
    </source>
</evidence>
<dbReference type="GeneID" id="68119160"/>
<feature type="compositionally biased region" description="Basic and acidic residues" evidence="1">
    <location>
        <begin position="118"/>
        <end position="132"/>
    </location>
</feature>
<dbReference type="VEuPathDB" id="AmoebaDB:FDP41_011945"/>
<keyword evidence="3" id="KW-1185">Reference proteome</keyword>
<feature type="region of interest" description="Disordered" evidence="1">
    <location>
        <begin position="31"/>
        <end position="61"/>
    </location>
</feature>
<evidence type="ECO:0000313" key="3">
    <source>
        <dbReference type="Proteomes" id="UP000444721"/>
    </source>
</evidence>
<dbReference type="VEuPathDB" id="AmoebaDB:NF0068110"/>
<dbReference type="RefSeq" id="XP_044566797.1">
    <property type="nucleotide sequence ID" value="XM_044702410.1"/>
</dbReference>
<accession>A0A6A5C6H0</accession>
<feature type="region of interest" description="Disordered" evidence="1">
    <location>
        <begin position="165"/>
        <end position="196"/>
    </location>
</feature>
<feature type="compositionally biased region" description="Basic and acidic residues" evidence="1">
    <location>
        <begin position="144"/>
        <end position="153"/>
    </location>
</feature>
<dbReference type="VEuPathDB" id="AmoebaDB:NfTy_022890"/>
<name>A0A6A5C6H0_NAEFO</name>
<feature type="compositionally biased region" description="Polar residues" evidence="1">
    <location>
        <begin position="40"/>
        <end position="61"/>
    </location>
</feature>
<sequence length="260" mass="29196">MQLNADNFPFINLYLPTSALWEEDVLSCTSPMNIDEDETSSSNDDISATNHSSTQHHPLIGQSSMNDEEASFTDIGQSIIDIFTADAIPEDSVRNEEEETSNTSEADSCPNYHSPPCVDDKHRGKKRTKEECSPSSNSKKTNSKTHEEYCKKEFAEKWPTIREQLLQGKEKKEDTKERKQRTQVTKAKRTKVEGEEARSLIRVHLESNSSQQGEEPSLVVSTHALCLNALSKITTKPKRHEHPKQSKVTNSNTSSSSSKN</sequence>
<dbReference type="AlphaFoldDB" id="A0A6A5C6H0"/>
<feature type="region of interest" description="Disordered" evidence="1">
    <location>
        <begin position="87"/>
        <end position="153"/>
    </location>
</feature>
<feature type="compositionally biased region" description="Basic and acidic residues" evidence="1">
    <location>
        <begin position="168"/>
        <end position="177"/>
    </location>
</feature>
<gene>
    <name evidence="2" type="ORF">FDP41_011945</name>
</gene>
<proteinExistence type="predicted"/>
<evidence type="ECO:0000256" key="1">
    <source>
        <dbReference type="SAM" id="MobiDB-lite"/>
    </source>
</evidence>
<organism evidence="2 3">
    <name type="scientific">Naegleria fowleri</name>
    <name type="common">Brain eating amoeba</name>
    <dbReference type="NCBI Taxonomy" id="5763"/>
    <lineage>
        <taxon>Eukaryota</taxon>
        <taxon>Discoba</taxon>
        <taxon>Heterolobosea</taxon>
        <taxon>Tetramitia</taxon>
        <taxon>Eutetramitia</taxon>
        <taxon>Vahlkampfiidae</taxon>
        <taxon>Naegleria</taxon>
    </lineage>
</organism>
<feature type="region of interest" description="Disordered" evidence="1">
    <location>
        <begin position="231"/>
        <end position="260"/>
    </location>
</feature>
<dbReference type="Proteomes" id="UP000444721">
    <property type="component" value="Unassembled WGS sequence"/>
</dbReference>
<protein>
    <submittedName>
        <fullName evidence="2">Uncharacterized protein</fullName>
    </submittedName>
</protein>
<dbReference type="EMBL" id="VFQX01000012">
    <property type="protein sequence ID" value="KAF0982084.1"/>
    <property type="molecule type" value="Genomic_DNA"/>
</dbReference>
<feature type="compositionally biased region" description="Basic residues" evidence="1">
    <location>
        <begin position="178"/>
        <end position="189"/>
    </location>
</feature>